<keyword evidence="5 14" id="KW-0645">Protease</keyword>
<feature type="transmembrane region" description="Helical" evidence="13">
    <location>
        <begin position="171"/>
        <end position="189"/>
    </location>
</feature>
<evidence type="ECO:0000256" key="3">
    <source>
        <dbReference type="ARBA" id="ARBA00007931"/>
    </source>
</evidence>
<keyword evidence="9" id="KW-0862">Zinc</keyword>
<dbReference type="GO" id="GO:0046872">
    <property type="term" value="F:metal ion binding"/>
    <property type="evidence" value="ECO:0007669"/>
    <property type="project" value="UniProtKB-KW"/>
</dbReference>
<dbReference type="GO" id="GO:0006508">
    <property type="term" value="P:proteolysis"/>
    <property type="evidence" value="ECO:0007669"/>
    <property type="project" value="UniProtKB-KW"/>
</dbReference>
<protein>
    <submittedName>
        <fullName evidence="14">Site-2 protease family protein</fullName>
    </submittedName>
</protein>
<dbReference type="CDD" id="cd06158">
    <property type="entry name" value="S2P-M50_like_1"/>
    <property type="match status" value="1"/>
</dbReference>
<comment type="cofactor">
    <cofactor evidence="1">
        <name>Zn(2+)</name>
        <dbReference type="ChEBI" id="CHEBI:29105"/>
    </cofactor>
</comment>
<proteinExistence type="inferred from homology"/>
<gene>
    <name evidence="14" type="ORF">ENX16_05855</name>
</gene>
<keyword evidence="8" id="KW-0378">Hydrolase</keyword>
<feature type="transmembrane region" description="Helical" evidence="13">
    <location>
        <begin position="86"/>
        <end position="112"/>
    </location>
</feature>
<evidence type="ECO:0000256" key="4">
    <source>
        <dbReference type="ARBA" id="ARBA00022475"/>
    </source>
</evidence>
<sequence length="207" mass="23152">MFDLRELFLSIPAILFGLTIHEFSHGYAALILGDPSAKEQGRLTLNPLKHLDPLGTLLLLLPWTRFGWAKPVPINPYNFQNPRRDLAISALAGPLANFLVAVVAGGLFRLLLLFGMGEFWLRLAGYFVVYNLILGFFNLMPIPPLDGSKLIYYLLPPGLGVLFNRLEQQGLLSMLLIFFIGLPVFRYLLLPLVGLTSQLLTGQAIWF</sequence>
<keyword evidence="7" id="KW-0479">Metal-binding</keyword>
<dbReference type="EMBL" id="DTMZ01000141">
    <property type="protein sequence ID" value="HGD13582.1"/>
    <property type="molecule type" value="Genomic_DNA"/>
</dbReference>
<evidence type="ECO:0000256" key="12">
    <source>
        <dbReference type="ARBA" id="ARBA00023136"/>
    </source>
</evidence>
<keyword evidence="4" id="KW-1003">Cell membrane</keyword>
<feature type="transmembrane region" description="Helical" evidence="13">
    <location>
        <begin position="119"/>
        <end position="138"/>
    </location>
</feature>
<evidence type="ECO:0000256" key="9">
    <source>
        <dbReference type="ARBA" id="ARBA00022833"/>
    </source>
</evidence>
<evidence type="ECO:0000256" key="5">
    <source>
        <dbReference type="ARBA" id="ARBA00022670"/>
    </source>
</evidence>
<comment type="similarity">
    <text evidence="3">Belongs to the peptidase M50B family.</text>
</comment>
<evidence type="ECO:0000256" key="1">
    <source>
        <dbReference type="ARBA" id="ARBA00001947"/>
    </source>
</evidence>
<evidence type="ECO:0000256" key="6">
    <source>
        <dbReference type="ARBA" id="ARBA00022692"/>
    </source>
</evidence>
<evidence type="ECO:0000256" key="2">
    <source>
        <dbReference type="ARBA" id="ARBA00004651"/>
    </source>
</evidence>
<evidence type="ECO:0000256" key="13">
    <source>
        <dbReference type="SAM" id="Phobius"/>
    </source>
</evidence>
<reference evidence="14" key="1">
    <citation type="journal article" date="2020" name="mSystems">
        <title>Genome- and Community-Level Interaction Insights into Carbon Utilization and Element Cycling Functions of Hydrothermarchaeota in Hydrothermal Sediment.</title>
        <authorList>
            <person name="Zhou Z."/>
            <person name="Liu Y."/>
            <person name="Xu W."/>
            <person name="Pan J."/>
            <person name="Luo Z.H."/>
            <person name="Li M."/>
        </authorList>
    </citation>
    <scope>NUCLEOTIDE SEQUENCE [LARGE SCALE GENOMIC DNA]</scope>
    <source>
        <strain evidence="14">SpSt-914</strain>
    </source>
</reference>
<keyword evidence="11" id="KW-0482">Metalloprotease</keyword>
<dbReference type="GO" id="GO:0005886">
    <property type="term" value="C:plasma membrane"/>
    <property type="evidence" value="ECO:0007669"/>
    <property type="project" value="UniProtKB-SubCell"/>
</dbReference>
<evidence type="ECO:0000256" key="10">
    <source>
        <dbReference type="ARBA" id="ARBA00022989"/>
    </source>
</evidence>
<organism evidence="14">
    <name type="scientific">candidate division WOR-3 bacterium</name>
    <dbReference type="NCBI Taxonomy" id="2052148"/>
    <lineage>
        <taxon>Bacteria</taxon>
        <taxon>Bacteria division WOR-3</taxon>
    </lineage>
</organism>
<evidence type="ECO:0000256" key="8">
    <source>
        <dbReference type="ARBA" id="ARBA00022801"/>
    </source>
</evidence>
<dbReference type="GO" id="GO:0008237">
    <property type="term" value="F:metallopeptidase activity"/>
    <property type="evidence" value="ECO:0007669"/>
    <property type="project" value="UniProtKB-KW"/>
</dbReference>
<dbReference type="PANTHER" id="PTHR35864">
    <property type="entry name" value="ZINC METALLOPROTEASE MJ0611-RELATED"/>
    <property type="match status" value="1"/>
</dbReference>
<keyword evidence="10 13" id="KW-1133">Transmembrane helix</keyword>
<dbReference type="InterPro" id="IPR044537">
    <property type="entry name" value="Rip2-like"/>
</dbReference>
<comment type="caution">
    <text evidence="14">The sequence shown here is derived from an EMBL/GenBank/DDBJ whole genome shotgun (WGS) entry which is preliminary data.</text>
</comment>
<dbReference type="AlphaFoldDB" id="A0A7V3PUC8"/>
<name>A0A7V3PUC8_UNCW3</name>
<evidence type="ECO:0000313" key="14">
    <source>
        <dbReference type="EMBL" id="HGD13582.1"/>
    </source>
</evidence>
<evidence type="ECO:0000256" key="7">
    <source>
        <dbReference type="ARBA" id="ARBA00022723"/>
    </source>
</evidence>
<dbReference type="InterPro" id="IPR052348">
    <property type="entry name" value="Metallopeptidase_M50B"/>
</dbReference>
<keyword evidence="6 13" id="KW-0812">Transmembrane</keyword>
<comment type="subcellular location">
    <subcellularLocation>
        <location evidence="2">Cell membrane</location>
        <topology evidence="2">Multi-pass membrane protein</topology>
    </subcellularLocation>
</comment>
<accession>A0A7V3PUC8</accession>
<keyword evidence="12 13" id="KW-0472">Membrane</keyword>
<dbReference type="PANTHER" id="PTHR35864:SF1">
    <property type="entry name" value="ZINC METALLOPROTEASE YWHC-RELATED"/>
    <property type="match status" value="1"/>
</dbReference>
<evidence type="ECO:0000256" key="11">
    <source>
        <dbReference type="ARBA" id="ARBA00023049"/>
    </source>
</evidence>